<reference evidence="2 3" key="1">
    <citation type="submission" date="2016-10" db="EMBL/GenBank/DDBJ databases">
        <authorList>
            <person name="de Groot N.N."/>
        </authorList>
    </citation>
    <scope>NUCLEOTIDE SEQUENCE [LARGE SCALE GENOMIC DNA]</scope>
    <source>
        <strain evidence="2 3">CPCC 100156</strain>
    </source>
</reference>
<evidence type="ECO:0000313" key="3">
    <source>
        <dbReference type="Proteomes" id="UP000198925"/>
    </source>
</evidence>
<evidence type="ECO:0000313" key="2">
    <source>
        <dbReference type="EMBL" id="SDE54646.1"/>
    </source>
</evidence>
<proteinExistence type="predicted"/>
<feature type="compositionally biased region" description="Basic residues" evidence="1">
    <location>
        <begin position="18"/>
        <end position="27"/>
    </location>
</feature>
<feature type="compositionally biased region" description="Basic and acidic residues" evidence="1">
    <location>
        <begin position="1"/>
        <end position="11"/>
    </location>
</feature>
<protein>
    <recommendedName>
        <fullName evidence="4">DDE superfamily endonuclease</fullName>
    </recommendedName>
</protein>
<feature type="region of interest" description="Disordered" evidence="1">
    <location>
        <begin position="1"/>
        <end position="32"/>
    </location>
</feature>
<accession>A0A1G7DU41</accession>
<evidence type="ECO:0008006" key="4">
    <source>
        <dbReference type="Google" id="ProtNLM"/>
    </source>
</evidence>
<dbReference type="Proteomes" id="UP000198925">
    <property type="component" value="Unassembled WGS sequence"/>
</dbReference>
<gene>
    <name evidence="2" type="ORF">SAMN04487779_10528</name>
</gene>
<name>A0A1G7DU41_9PROT</name>
<organism evidence="2 3">
    <name type="scientific">Belnapia rosea</name>
    <dbReference type="NCBI Taxonomy" id="938405"/>
    <lineage>
        <taxon>Bacteria</taxon>
        <taxon>Pseudomonadati</taxon>
        <taxon>Pseudomonadota</taxon>
        <taxon>Alphaproteobacteria</taxon>
        <taxon>Acetobacterales</taxon>
        <taxon>Roseomonadaceae</taxon>
        <taxon>Belnapia</taxon>
    </lineage>
</organism>
<sequence>MGSGDPLDRPGDGAGQRHQPHRLRSFKRSSDPALAGKVEDLVGLYMHPPMHTMVLSIDETSQIQALDRTPPGLPLKPGKCSTMSHDDQRNGATILFVALNGQDGTALGRCMSQHRHQGFVRLLNAVERAVPAGK</sequence>
<keyword evidence="3" id="KW-1185">Reference proteome</keyword>
<dbReference type="AlphaFoldDB" id="A0A1G7DU41"/>
<dbReference type="EMBL" id="FMZX01000052">
    <property type="protein sequence ID" value="SDE54646.1"/>
    <property type="molecule type" value="Genomic_DNA"/>
</dbReference>
<evidence type="ECO:0000256" key="1">
    <source>
        <dbReference type="SAM" id="MobiDB-lite"/>
    </source>
</evidence>